<feature type="compositionally biased region" description="Polar residues" evidence="1">
    <location>
        <begin position="249"/>
        <end position="268"/>
    </location>
</feature>
<evidence type="ECO:0008006" key="5">
    <source>
        <dbReference type="Google" id="ProtNLM"/>
    </source>
</evidence>
<keyword evidence="2" id="KW-0472">Membrane</keyword>
<dbReference type="PANTHER" id="PTHR13155">
    <property type="entry name" value="A-KINASE ANCHOR PROTEINS"/>
    <property type="match status" value="1"/>
</dbReference>
<dbReference type="STRING" id="45357.A0A2V1AW20"/>
<protein>
    <recommendedName>
        <fullName evidence="5">RGS domain-containing protein</fullName>
    </recommendedName>
</protein>
<dbReference type="GeneID" id="37009987"/>
<dbReference type="InterPro" id="IPR052246">
    <property type="entry name" value="Cell_Polariz_PKAAnc"/>
</dbReference>
<feature type="transmembrane region" description="Helical" evidence="2">
    <location>
        <begin position="388"/>
        <end position="408"/>
    </location>
</feature>
<keyword evidence="4" id="KW-1185">Reference proteome</keyword>
<feature type="transmembrane region" description="Helical" evidence="2">
    <location>
        <begin position="472"/>
        <end position="492"/>
    </location>
</feature>
<proteinExistence type="predicted"/>
<feature type="region of interest" description="Disordered" evidence="1">
    <location>
        <begin position="129"/>
        <end position="158"/>
    </location>
</feature>
<dbReference type="RefSeq" id="XP_025342932.1">
    <property type="nucleotide sequence ID" value="XM_025488270.1"/>
</dbReference>
<name>A0A2V1AW20_9ASCO</name>
<feature type="compositionally biased region" description="Polar residues" evidence="1">
    <location>
        <begin position="138"/>
        <end position="148"/>
    </location>
</feature>
<dbReference type="OrthoDB" id="5584247at2759"/>
<feature type="transmembrane region" description="Helical" evidence="2">
    <location>
        <begin position="415"/>
        <end position="434"/>
    </location>
</feature>
<dbReference type="SUPFAM" id="SSF48097">
    <property type="entry name" value="Regulator of G-protein signaling, RGS"/>
    <property type="match status" value="1"/>
</dbReference>
<comment type="caution">
    <text evidence="3">The sequence shown here is derived from an EMBL/GenBank/DDBJ whole genome shotgun (WGS) entry which is preliminary data.</text>
</comment>
<reference evidence="3 4" key="1">
    <citation type="submission" date="2017-12" db="EMBL/GenBank/DDBJ databases">
        <title>Genome Sequence of a Multidrug-Resistant Candida haemulonii Isolate from a Patient with Chronic Leg Ulcers in Israel.</title>
        <authorList>
            <person name="Chow N.A."/>
            <person name="Gade L."/>
            <person name="Batra D."/>
            <person name="Rowe L.A."/>
            <person name="Ben-Ami R."/>
            <person name="Loparev V.N."/>
            <person name="Litvintseva A.P."/>
        </authorList>
    </citation>
    <scope>NUCLEOTIDE SEQUENCE [LARGE SCALE GENOMIC DNA]</scope>
    <source>
        <strain evidence="3 4">B11899</strain>
    </source>
</reference>
<dbReference type="InterPro" id="IPR036305">
    <property type="entry name" value="RGS_sf"/>
</dbReference>
<gene>
    <name evidence="3" type="ORF">CXQ85_004657</name>
</gene>
<dbReference type="GO" id="GO:0008104">
    <property type="term" value="P:intracellular protein localization"/>
    <property type="evidence" value="ECO:0007669"/>
    <property type="project" value="TreeGrafter"/>
</dbReference>
<dbReference type="EMBL" id="PKFO01000006">
    <property type="protein sequence ID" value="PVH21992.1"/>
    <property type="molecule type" value="Genomic_DNA"/>
</dbReference>
<keyword evidence="2" id="KW-1133">Transmembrane helix</keyword>
<organism evidence="3 4">
    <name type="scientific">Candidozyma haemuli</name>
    <dbReference type="NCBI Taxonomy" id="45357"/>
    <lineage>
        <taxon>Eukaryota</taxon>
        <taxon>Fungi</taxon>
        <taxon>Dikarya</taxon>
        <taxon>Ascomycota</taxon>
        <taxon>Saccharomycotina</taxon>
        <taxon>Pichiomycetes</taxon>
        <taxon>Metschnikowiaceae</taxon>
        <taxon>Candidozyma</taxon>
    </lineage>
</organism>
<sequence length="497" mass="56524">MFTSRDSPASSSSVIFPNYQPDIPLRSMSEKFQAEKPNQHYLSNLDNLNQTNNAVHLSRLPTLGEILSNKTRSPVNLYTFYLYMQYIENNVDLLDFWFDLISHLNLCKHYVKGLRESIVRSSNHYASGTPFMGHDQSPRNSGAGSPQRDSFPLTEGSKHKSVSSSMLLDLIINDHILEDNDSNRLSQFLRGEINLNDVDPKIRELIDKYQDDGGVDPPSPIVDNASYGSPGFPDKRVSSNSKLLDDSFDQSNTSIGYAQSPQQGTTQMHHGKTYASLRRSSINPSLLEKIIRDSKHSSGSFITRNNLRESSHNLLLKYFVEDSEKNLNLPTKLNNYIINAIEVEGRDDPDVFNAVKRYVFNVIESHYLPNFLNFVAIKNVNRTINARIIIGFFFIFASFWIAFTLIFLDLSKGYRAVIVVSFLIGFYCLVSSVYRLDPLLALAGFSESFIPKQSFIKVHDRFIYRLLLKRSLWVSALILLFTAILTIVFCLVPGRRL</sequence>
<dbReference type="Gene3D" id="1.10.167.10">
    <property type="entry name" value="Regulator of G-protein Signalling 4, domain 2"/>
    <property type="match status" value="1"/>
</dbReference>
<dbReference type="GO" id="GO:0005886">
    <property type="term" value="C:plasma membrane"/>
    <property type="evidence" value="ECO:0007669"/>
    <property type="project" value="TreeGrafter"/>
</dbReference>
<dbReference type="PANTHER" id="PTHR13155:SF1">
    <property type="entry name" value="A-KINASE ANCHOR PROTEIN 10, MITOCHONDRIAL"/>
    <property type="match status" value="1"/>
</dbReference>
<accession>A0A2V1AW20</accession>
<evidence type="ECO:0000313" key="4">
    <source>
        <dbReference type="Proteomes" id="UP000244309"/>
    </source>
</evidence>
<dbReference type="Proteomes" id="UP000244309">
    <property type="component" value="Unassembled WGS sequence"/>
</dbReference>
<keyword evidence="2" id="KW-0812">Transmembrane</keyword>
<evidence type="ECO:0000256" key="2">
    <source>
        <dbReference type="SAM" id="Phobius"/>
    </source>
</evidence>
<evidence type="ECO:0000313" key="3">
    <source>
        <dbReference type="EMBL" id="PVH21992.1"/>
    </source>
</evidence>
<feature type="region of interest" description="Disordered" evidence="1">
    <location>
        <begin position="210"/>
        <end position="273"/>
    </location>
</feature>
<evidence type="ECO:0000256" key="1">
    <source>
        <dbReference type="SAM" id="MobiDB-lite"/>
    </source>
</evidence>
<dbReference type="AlphaFoldDB" id="A0A2V1AW20"/>
<dbReference type="InterPro" id="IPR044926">
    <property type="entry name" value="RGS_subdomain_2"/>
</dbReference>
<dbReference type="VEuPathDB" id="FungiDB:CXQ85_004657"/>